<keyword evidence="4" id="KW-0677">Repeat</keyword>
<dbReference type="SUPFAM" id="SSF52540">
    <property type="entry name" value="P-loop containing nucleoside triphosphate hydrolases"/>
    <property type="match status" value="2"/>
</dbReference>
<dbReference type="CDD" id="cd18580">
    <property type="entry name" value="ABC_6TM_ABCC_D2"/>
    <property type="match status" value="1"/>
</dbReference>
<dbReference type="InterPro" id="IPR050173">
    <property type="entry name" value="ABC_transporter_C-like"/>
</dbReference>
<feature type="transmembrane region" description="Helical" evidence="10">
    <location>
        <begin position="130"/>
        <end position="149"/>
    </location>
</feature>
<dbReference type="Proteomes" id="UP001209570">
    <property type="component" value="Unassembled WGS sequence"/>
</dbReference>
<evidence type="ECO:0000256" key="2">
    <source>
        <dbReference type="ARBA" id="ARBA00022448"/>
    </source>
</evidence>
<keyword evidence="6" id="KW-0067">ATP-binding</keyword>
<feature type="domain" description="ABC transmembrane type-1" evidence="12">
    <location>
        <begin position="756"/>
        <end position="1035"/>
    </location>
</feature>
<evidence type="ECO:0000256" key="9">
    <source>
        <dbReference type="SAM" id="MobiDB-lite"/>
    </source>
</evidence>
<reference evidence="13" key="1">
    <citation type="submission" date="2021-12" db="EMBL/GenBank/DDBJ databases">
        <title>Prjna785345.</title>
        <authorList>
            <person name="Rujirawat T."/>
            <person name="Krajaejun T."/>
        </authorList>
    </citation>
    <scope>NUCLEOTIDE SEQUENCE</scope>
    <source>
        <strain evidence="13">Pi057C3</strain>
    </source>
</reference>
<feature type="compositionally biased region" description="Acidic residues" evidence="9">
    <location>
        <begin position="681"/>
        <end position="692"/>
    </location>
</feature>
<dbReference type="CDD" id="cd18579">
    <property type="entry name" value="ABC_6TM_ABCC_D1"/>
    <property type="match status" value="1"/>
</dbReference>
<evidence type="ECO:0000256" key="1">
    <source>
        <dbReference type="ARBA" id="ARBA00004128"/>
    </source>
</evidence>
<dbReference type="CDD" id="cd03244">
    <property type="entry name" value="ABCC_MRP_domain2"/>
    <property type="match status" value="1"/>
</dbReference>
<dbReference type="SMART" id="SM00382">
    <property type="entry name" value="AAA"/>
    <property type="match status" value="2"/>
</dbReference>
<dbReference type="PROSITE" id="PS50893">
    <property type="entry name" value="ABC_TRANSPORTER_2"/>
    <property type="match status" value="2"/>
</dbReference>
<dbReference type="FunFam" id="3.40.50.300:FF:000997">
    <property type="entry name" value="Multidrug resistance-associated protein 1"/>
    <property type="match status" value="1"/>
</dbReference>
<dbReference type="SUPFAM" id="SSF90123">
    <property type="entry name" value="ABC transporter transmembrane region"/>
    <property type="match status" value="2"/>
</dbReference>
<keyword evidence="8 10" id="KW-0472">Membrane</keyword>
<dbReference type="EMBL" id="JAKCXM010000336">
    <property type="protein sequence ID" value="KAJ0395587.1"/>
    <property type="molecule type" value="Genomic_DNA"/>
</dbReference>
<keyword evidence="5" id="KW-0547">Nucleotide-binding</keyword>
<accession>A0AAD5Q5W1</accession>
<feature type="transmembrane region" description="Helical" evidence="10">
    <location>
        <begin position="865"/>
        <end position="886"/>
    </location>
</feature>
<evidence type="ECO:0000256" key="4">
    <source>
        <dbReference type="ARBA" id="ARBA00022737"/>
    </source>
</evidence>
<dbReference type="PROSITE" id="PS00211">
    <property type="entry name" value="ABC_TRANSPORTER_1"/>
    <property type="match status" value="2"/>
</dbReference>
<dbReference type="FunFam" id="3.40.50.300:FF:000163">
    <property type="entry name" value="Multidrug resistance-associated protein member 4"/>
    <property type="match status" value="1"/>
</dbReference>
<keyword evidence="14" id="KW-1185">Reference proteome</keyword>
<dbReference type="InterPro" id="IPR027417">
    <property type="entry name" value="P-loop_NTPase"/>
</dbReference>
<feature type="region of interest" description="Disordered" evidence="9">
    <location>
        <begin position="669"/>
        <end position="697"/>
    </location>
</feature>
<feature type="transmembrane region" description="Helical" evidence="10">
    <location>
        <begin position="383"/>
        <end position="410"/>
    </location>
</feature>
<feature type="transmembrane region" description="Helical" evidence="10">
    <location>
        <begin position="796"/>
        <end position="814"/>
    </location>
</feature>
<dbReference type="PROSITE" id="PS50929">
    <property type="entry name" value="ABC_TM1F"/>
    <property type="match status" value="2"/>
</dbReference>
<dbReference type="GO" id="GO:0016887">
    <property type="term" value="F:ATP hydrolysis activity"/>
    <property type="evidence" value="ECO:0007669"/>
    <property type="project" value="InterPro"/>
</dbReference>
<dbReference type="Gene3D" id="3.40.50.300">
    <property type="entry name" value="P-loop containing nucleotide triphosphate hydrolases"/>
    <property type="match status" value="2"/>
</dbReference>
<evidence type="ECO:0000259" key="12">
    <source>
        <dbReference type="PROSITE" id="PS50929"/>
    </source>
</evidence>
<feature type="transmembrane region" description="Helical" evidence="10">
    <location>
        <begin position="270"/>
        <end position="287"/>
    </location>
</feature>
<keyword evidence="3 10" id="KW-0812">Transmembrane</keyword>
<evidence type="ECO:0000256" key="10">
    <source>
        <dbReference type="SAM" id="Phobius"/>
    </source>
</evidence>
<feature type="transmembrane region" description="Helical" evidence="10">
    <location>
        <begin position="245"/>
        <end position="264"/>
    </location>
</feature>
<feature type="transmembrane region" description="Helical" evidence="10">
    <location>
        <begin position="893"/>
        <end position="912"/>
    </location>
</feature>
<comment type="subcellular location">
    <subcellularLocation>
        <location evidence="1">Vacuole membrane</location>
        <topology evidence="1">Multi-pass membrane protein</topology>
    </subcellularLocation>
</comment>
<evidence type="ECO:0000259" key="11">
    <source>
        <dbReference type="PROSITE" id="PS50893"/>
    </source>
</evidence>
<comment type="caution">
    <text evidence="13">The sequence shown here is derived from an EMBL/GenBank/DDBJ whole genome shotgun (WGS) entry which is preliminary data.</text>
</comment>
<dbReference type="InterPro" id="IPR044746">
    <property type="entry name" value="ABCC_6TM_D1"/>
</dbReference>
<dbReference type="InterPro" id="IPR011527">
    <property type="entry name" value="ABC1_TM_dom"/>
</dbReference>
<dbReference type="InterPro" id="IPR036640">
    <property type="entry name" value="ABC1_TM_sf"/>
</dbReference>
<dbReference type="InterPro" id="IPR017871">
    <property type="entry name" value="ABC_transporter-like_CS"/>
</dbReference>
<feature type="domain" description="ABC transmembrane type-1" evidence="12">
    <location>
        <begin position="130"/>
        <end position="412"/>
    </location>
</feature>
<dbReference type="GO" id="GO:0005524">
    <property type="term" value="F:ATP binding"/>
    <property type="evidence" value="ECO:0007669"/>
    <property type="project" value="UniProtKB-KW"/>
</dbReference>
<proteinExistence type="predicted"/>
<feature type="transmembrane region" description="Helical" evidence="10">
    <location>
        <begin position="169"/>
        <end position="192"/>
    </location>
</feature>
<evidence type="ECO:0000256" key="5">
    <source>
        <dbReference type="ARBA" id="ARBA00022741"/>
    </source>
</evidence>
<dbReference type="GO" id="GO:0005774">
    <property type="term" value="C:vacuolar membrane"/>
    <property type="evidence" value="ECO:0007669"/>
    <property type="project" value="UniProtKB-SubCell"/>
</dbReference>
<dbReference type="PANTHER" id="PTHR24223:SF443">
    <property type="entry name" value="MULTIDRUG-RESISTANCE LIKE PROTEIN 1, ISOFORM I"/>
    <property type="match status" value="1"/>
</dbReference>
<dbReference type="Pfam" id="PF00005">
    <property type="entry name" value="ABC_tran"/>
    <property type="match status" value="2"/>
</dbReference>
<dbReference type="Gene3D" id="1.20.1560.10">
    <property type="entry name" value="ABC transporter type 1, transmembrane domain"/>
    <property type="match status" value="2"/>
</dbReference>
<evidence type="ECO:0000313" key="13">
    <source>
        <dbReference type="EMBL" id="KAJ0395587.1"/>
    </source>
</evidence>
<evidence type="ECO:0000256" key="7">
    <source>
        <dbReference type="ARBA" id="ARBA00022989"/>
    </source>
</evidence>
<feature type="region of interest" description="Disordered" evidence="9">
    <location>
        <begin position="1"/>
        <end position="27"/>
    </location>
</feature>
<gene>
    <name evidence="13" type="ORF">P43SY_009248</name>
</gene>
<dbReference type="Pfam" id="PF00664">
    <property type="entry name" value="ABC_membrane"/>
    <property type="match status" value="2"/>
</dbReference>
<keyword evidence="2" id="KW-0813">Transport</keyword>
<protein>
    <submittedName>
        <fullName evidence="13">Uncharacterized protein</fullName>
    </submittedName>
</protein>
<evidence type="ECO:0000256" key="3">
    <source>
        <dbReference type="ARBA" id="ARBA00022692"/>
    </source>
</evidence>
<dbReference type="FunFam" id="1.20.1560.10:FF:000063">
    <property type="entry name" value="Multidrug resistance protein ABC transporter"/>
    <property type="match status" value="1"/>
</dbReference>
<dbReference type="InterPro" id="IPR044726">
    <property type="entry name" value="ABCC_6TM_D2"/>
</dbReference>
<evidence type="ECO:0000313" key="14">
    <source>
        <dbReference type="Proteomes" id="UP001209570"/>
    </source>
</evidence>
<feature type="transmembrane region" description="Helical" evidence="10">
    <location>
        <begin position="353"/>
        <end position="377"/>
    </location>
</feature>
<dbReference type="InterPro" id="IPR003439">
    <property type="entry name" value="ABC_transporter-like_ATP-bd"/>
</dbReference>
<dbReference type="CDD" id="cd03250">
    <property type="entry name" value="ABCC_MRP_domain1"/>
    <property type="match status" value="1"/>
</dbReference>
<dbReference type="GO" id="GO:0140359">
    <property type="term" value="F:ABC-type transporter activity"/>
    <property type="evidence" value="ECO:0007669"/>
    <property type="project" value="InterPro"/>
</dbReference>
<feature type="domain" description="ABC transporter" evidence="11">
    <location>
        <begin position="1070"/>
        <end position="1306"/>
    </location>
</feature>
<sequence>MPPTAKSDAAEPREAVVPSSPLPDDHAASFRELQTPRGAVGGDARASPLDSASWPSVVSLWWMHSLLRRGYAAPLQEHSVFDLPSADQATVLHARFDAAWAAERARADDRKTAPRFVVALWNATKDTMTLAVVLHLTTASCTLFQPIVIKALLQYLQGRPNMFGIESGYGIALFLCAVAFCGATAINFGMFLTARAGCNARMIVVNSVYQKILRLSATARRTMTSGEIVTLASVDSERMLEAFTIGLWAFVSPLMLVVLCLLLGLQMNAYVGLAAAVTIVVVMYIAMSTSRQVGRYRRQIATVSAERVKVTNEALQGIRVIKFYGWEQSIQDKIQDAREREVALMRRYNYLRLYNGVLMFLAPIIVNAVCFSVYVLMGNTLDVPTAFVVLALTNACRMPFSIFANASVYVSEASASASRIGAFLLADEVEDHALQLTAETTTKDVPVLSLRDADFQWVHESTEPTLRDISLTITPGSLTVIVGAVGSGKSSLMNAFLGEMLQTRGSRDVRGAMAYASQQPWIQNQTLRENILFGEPFDAAHYQQVVAACQLLPDFAMLEQGDATEIGERGINLSGGQKARVSIARAMYRSRHSDVLLLDDPLSALDVHVANAVFADGLKGIAQGKTRLLVLNAHYHFLHQADRILVMQEGRIVGDGTLAELKDEFPFLGSSPRANGKGDDSDLEEGNDDESSATDAATDATDLLDAKKAKHKHDKEDSGKNKKLIVEEDRNVGSVNLKTYVKYLACCGWDGYFVAATIVVLFAVAQLSLFFCDWFLSRWSNGSYREQLDQYESMGVYVGLIAFTSLFAFARCLFYTEMCMRCSANLHAKFMKRVILAPVTTFFDVTPVGRILNRFSRDLDQVDNPLPYFSMWMLMYFFQIGAAFLVCAGTNPYVLIVYLPLAFVFIAVTKFFQSSARELKRLDGITRSPFLNLVSETIHGIETIRSYEMTDRFRQRCEELLNHNGKFFFAFQASSRWFAMRTDWLVASIIGVVGVLAVATKSSLGASVAGLALTYAAQLTSSFQRMTNLITMTENIMTCFERIAYYDTLDEEGHLEASSIEPQWPRSGAVTFEDVTMRYRPELELVLQGVSFSVQSGEKVGVCGRTGSGKSSLMSVLFRIVEIASGKVSIDGIDISTLPIPVLRSKLTIIPQDPMLFSGTLRLNLDPFDEKNDAELWDVLKKVHLYDVVQRWGSGLEYEIAEKGENLSVGQRQLLCIARALIRESKVIVMDEATANVDQESDKLIQLTVRESFGGSDKTVLCIAHRLETIIHSDKILVLDGGRVAEFDSPAELMKRPEGIFRSLVESSRAVQSEK</sequence>
<evidence type="ECO:0000256" key="6">
    <source>
        <dbReference type="ARBA" id="ARBA00022840"/>
    </source>
</evidence>
<name>A0AAD5Q5W1_PYTIN</name>
<feature type="domain" description="ABC transporter" evidence="11">
    <location>
        <begin position="450"/>
        <end position="674"/>
    </location>
</feature>
<organism evidence="13 14">
    <name type="scientific">Pythium insidiosum</name>
    <name type="common">Pythiosis disease agent</name>
    <dbReference type="NCBI Taxonomy" id="114742"/>
    <lineage>
        <taxon>Eukaryota</taxon>
        <taxon>Sar</taxon>
        <taxon>Stramenopiles</taxon>
        <taxon>Oomycota</taxon>
        <taxon>Peronosporomycetes</taxon>
        <taxon>Pythiales</taxon>
        <taxon>Pythiaceae</taxon>
        <taxon>Pythium</taxon>
    </lineage>
</organism>
<dbReference type="PANTHER" id="PTHR24223">
    <property type="entry name" value="ATP-BINDING CASSETTE SUB-FAMILY C"/>
    <property type="match status" value="1"/>
</dbReference>
<evidence type="ECO:0000256" key="8">
    <source>
        <dbReference type="ARBA" id="ARBA00023136"/>
    </source>
</evidence>
<keyword evidence="7 10" id="KW-1133">Transmembrane helix</keyword>
<dbReference type="InterPro" id="IPR003593">
    <property type="entry name" value="AAA+_ATPase"/>
</dbReference>
<feature type="transmembrane region" description="Helical" evidence="10">
    <location>
        <begin position="834"/>
        <end position="853"/>
    </location>
</feature>
<feature type="transmembrane region" description="Helical" evidence="10">
    <location>
        <begin position="752"/>
        <end position="776"/>
    </location>
</feature>